<evidence type="ECO:0000313" key="3">
    <source>
        <dbReference type="RefSeq" id="XP_033456309.1"/>
    </source>
</evidence>
<reference evidence="3" key="3">
    <citation type="submission" date="2025-08" db="UniProtKB">
        <authorList>
            <consortium name="RefSeq"/>
        </authorList>
    </citation>
    <scope>IDENTIFICATION</scope>
    <source>
        <strain evidence="3">CBS 342.82</strain>
    </source>
</reference>
<dbReference type="SUPFAM" id="SSF55729">
    <property type="entry name" value="Acyl-CoA N-acyltransferases (Nat)"/>
    <property type="match status" value="1"/>
</dbReference>
<feature type="domain" description="N-acetyltransferase" evidence="1">
    <location>
        <begin position="45"/>
        <end position="219"/>
    </location>
</feature>
<dbReference type="PROSITE" id="PS51186">
    <property type="entry name" value="GNAT"/>
    <property type="match status" value="1"/>
</dbReference>
<dbReference type="InterPro" id="IPR000182">
    <property type="entry name" value="GNAT_dom"/>
</dbReference>
<accession>A0A6J3LUF1</accession>
<dbReference type="OrthoDB" id="3794209at2759"/>
<evidence type="ECO:0000313" key="2">
    <source>
        <dbReference type="Proteomes" id="UP000504637"/>
    </source>
</evidence>
<dbReference type="Gene3D" id="3.40.630.30">
    <property type="match status" value="1"/>
</dbReference>
<sequence>MQTSESGPLVMGRPTTVSAFSIAQLSGSPYLPSLFHLINVAFDGIHLRRLPPRQGGYPPRLDSPEEILSQLRDDPQTFMFILSFADKLEEILATASCRPYLAREGDGESPWARRLGPEEQCVEWEYKLLAVDPKYQGNGLAVYLTKLTEEEAVRRSKAALANAEKTHGGTDARRVRMVLVGLKETTNDFYLRQGYKNDYEIPGVAGWPVTVVSMSKVIAEL</sequence>
<reference evidence="3" key="1">
    <citation type="submission" date="2020-01" db="EMBL/GenBank/DDBJ databases">
        <authorList>
            <consortium name="DOE Joint Genome Institute"/>
            <person name="Haridas S."/>
            <person name="Albert R."/>
            <person name="Binder M."/>
            <person name="Bloem J."/>
            <person name="Labutti K."/>
            <person name="Salamov A."/>
            <person name="Andreopoulos B."/>
            <person name="Baker S.E."/>
            <person name="Barry K."/>
            <person name="Bills G."/>
            <person name="Bluhm B.H."/>
            <person name="Cannon C."/>
            <person name="Castanera R."/>
            <person name="Culley D.E."/>
            <person name="Daum C."/>
            <person name="Ezra D."/>
            <person name="Gonzalez J.B."/>
            <person name="Henrissat B."/>
            <person name="Kuo A."/>
            <person name="Liang C."/>
            <person name="Lipzen A."/>
            <person name="Lutzoni F."/>
            <person name="Magnuson J."/>
            <person name="Mondo S."/>
            <person name="Nolan M."/>
            <person name="Ohm R."/>
            <person name="Pangilinan J."/>
            <person name="Park H.-J."/>
            <person name="Ramirez L."/>
            <person name="Alfaro M."/>
            <person name="Sun H."/>
            <person name="Tritt A."/>
            <person name="Yoshinaga Y."/>
            <person name="Zwiers L.-H."/>
            <person name="Turgeon B.G."/>
            <person name="Goodwin S.B."/>
            <person name="Spatafora J.W."/>
            <person name="Crous P.W."/>
            <person name="Grigoriev I.V."/>
        </authorList>
    </citation>
    <scope>NUCLEOTIDE SEQUENCE</scope>
    <source>
        <strain evidence="3">CBS 342.82</strain>
    </source>
</reference>
<dbReference type="InterPro" id="IPR016181">
    <property type="entry name" value="Acyl_CoA_acyltransferase"/>
</dbReference>
<organism evidence="3">
    <name type="scientific">Dissoconium aciculare CBS 342.82</name>
    <dbReference type="NCBI Taxonomy" id="1314786"/>
    <lineage>
        <taxon>Eukaryota</taxon>
        <taxon>Fungi</taxon>
        <taxon>Dikarya</taxon>
        <taxon>Ascomycota</taxon>
        <taxon>Pezizomycotina</taxon>
        <taxon>Dothideomycetes</taxon>
        <taxon>Dothideomycetidae</taxon>
        <taxon>Mycosphaerellales</taxon>
        <taxon>Dissoconiaceae</taxon>
        <taxon>Dissoconium</taxon>
    </lineage>
</organism>
<gene>
    <name evidence="3" type="ORF">K489DRAFT_373722</name>
</gene>
<dbReference type="GeneID" id="54361253"/>
<dbReference type="AlphaFoldDB" id="A0A6J3LUF1"/>
<proteinExistence type="predicted"/>
<name>A0A6J3LUF1_9PEZI</name>
<dbReference type="RefSeq" id="XP_033456309.1">
    <property type="nucleotide sequence ID" value="XM_033603453.1"/>
</dbReference>
<dbReference type="GO" id="GO:0016747">
    <property type="term" value="F:acyltransferase activity, transferring groups other than amino-acyl groups"/>
    <property type="evidence" value="ECO:0007669"/>
    <property type="project" value="InterPro"/>
</dbReference>
<dbReference type="Proteomes" id="UP000504637">
    <property type="component" value="Unplaced"/>
</dbReference>
<protein>
    <recommendedName>
        <fullName evidence="1">N-acetyltransferase domain-containing protein</fullName>
    </recommendedName>
</protein>
<evidence type="ECO:0000259" key="1">
    <source>
        <dbReference type="PROSITE" id="PS51186"/>
    </source>
</evidence>
<dbReference type="Pfam" id="PF00583">
    <property type="entry name" value="Acetyltransf_1"/>
    <property type="match status" value="1"/>
</dbReference>
<reference evidence="3" key="2">
    <citation type="submission" date="2020-04" db="EMBL/GenBank/DDBJ databases">
        <authorList>
            <consortium name="NCBI Genome Project"/>
        </authorList>
    </citation>
    <scope>NUCLEOTIDE SEQUENCE</scope>
    <source>
        <strain evidence="3">CBS 342.82</strain>
    </source>
</reference>
<keyword evidence="2" id="KW-1185">Reference proteome</keyword>